<evidence type="ECO:0000256" key="2">
    <source>
        <dbReference type="ARBA" id="ARBA00010446"/>
    </source>
</evidence>
<dbReference type="CDD" id="cd23507">
    <property type="entry name" value="hydrophobin_I"/>
    <property type="match status" value="1"/>
</dbReference>
<dbReference type="GO" id="GO:0009277">
    <property type="term" value="C:fungal-type cell wall"/>
    <property type="evidence" value="ECO:0007669"/>
    <property type="project" value="InterPro"/>
</dbReference>
<dbReference type="EMBL" id="JAPEVG010001072">
    <property type="protein sequence ID" value="KAJ8454038.1"/>
    <property type="molecule type" value="Genomic_DNA"/>
</dbReference>
<dbReference type="PROSITE" id="PS00956">
    <property type="entry name" value="HYDROPHOBIN"/>
    <property type="match status" value="1"/>
</dbReference>
<keyword evidence="5 7" id="KW-0732">Signal</keyword>
<evidence type="ECO:0000256" key="5">
    <source>
        <dbReference type="ARBA" id="ARBA00022729"/>
    </source>
</evidence>
<dbReference type="GO" id="GO:0005199">
    <property type="term" value="F:structural constituent of cell wall"/>
    <property type="evidence" value="ECO:0007669"/>
    <property type="project" value="InterPro"/>
</dbReference>
<keyword evidence="3 7" id="KW-0134">Cell wall</keyword>
<evidence type="ECO:0000256" key="4">
    <source>
        <dbReference type="ARBA" id="ARBA00022525"/>
    </source>
</evidence>
<name>A0AAD7X488_9APHY</name>
<gene>
    <name evidence="8" type="ORF">ONZ51_g13260</name>
</gene>
<dbReference type="SMART" id="SM00075">
    <property type="entry name" value="HYDRO"/>
    <property type="match status" value="1"/>
</dbReference>
<dbReference type="Proteomes" id="UP001215151">
    <property type="component" value="Unassembled WGS sequence"/>
</dbReference>
<keyword evidence="4 7" id="KW-0964">Secreted</keyword>
<comment type="caution">
    <text evidence="8">The sequence shown here is derived from an EMBL/GenBank/DDBJ whole genome shotgun (WGS) entry which is preliminary data.</text>
</comment>
<accession>A0AAD7X488</accession>
<evidence type="ECO:0000256" key="3">
    <source>
        <dbReference type="ARBA" id="ARBA00022512"/>
    </source>
</evidence>
<comment type="similarity">
    <text evidence="2 7">Belongs to the fungal hydrophobin family.</text>
</comment>
<evidence type="ECO:0000313" key="8">
    <source>
        <dbReference type="EMBL" id="KAJ8454038.1"/>
    </source>
</evidence>
<dbReference type="Pfam" id="PF01185">
    <property type="entry name" value="Hydrophobin"/>
    <property type="match status" value="1"/>
</dbReference>
<evidence type="ECO:0000256" key="7">
    <source>
        <dbReference type="RuleBase" id="RU365009"/>
    </source>
</evidence>
<evidence type="ECO:0000256" key="6">
    <source>
        <dbReference type="ARBA" id="ARBA00023157"/>
    </source>
</evidence>
<evidence type="ECO:0000256" key="1">
    <source>
        <dbReference type="ARBA" id="ARBA00004191"/>
    </source>
</evidence>
<keyword evidence="6 7" id="KW-1015">Disulfide bond</keyword>
<sequence length="69" mass="6822">MTPEEASSQGLLTGLAGVNVQDLTGLVGVQCSPITVIGGSGSTCKQQPVCCENNSVGSLVSVGCVPVML</sequence>
<dbReference type="InterPro" id="IPR019778">
    <property type="entry name" value="Class_I_Hydrophobin_CS"/>
</dbReference>
<reference evidence="8" key="1">
    <citation type="submission" date="2022-11" db="EMBL/GenBank/DDBJ databases">
        <title>Genome Sequence of Cubamyces cubensis.</title>
        <authorList>
            <person name="Buettner E."/>
        </authorList>
    </citation>
    <scope>NUCLEOTIDE SEQUENCE</scope>
    <source>
        <strain evidence="8">MPL-01</strain>
    </source>
</reference>
<protein>
    <recommendedName>
        <fullName evidence="7">Hydrophobin</fullName>
    </recommendedName>
</protein>
<proteinExistence type="inferred from homology"/>
<dbReference type="AlphaFoldDB" id="A0AAD7X488"/>
<keyword evidence="9" id="KW-1185">Reference proteome</keyword>
<evidence type="ECO:0000313" key="9">
    <source>
        <dbReference type="Proteomes" id="UP001215151"/>
    </source>
</evidence>
<organism evidence="8 9">
    <name type="scientific">Trametes cubensis</name>
    <dbReference type="NCBI Taxonomy" id="1111947"/>
    <lineage>
        <taxon>Eukaryota</taxon>
        <taxon>Fungi</taxon>
        <taxon>Dikarya</taxon>
        <taxon>Basidiomycota</taxon>
        <taxon>Agaricomycotina</taxon>
        <taxon>Agaricomycetes</taxon>
        <taxon>Polyporales</taxon>
        <taxon>Polyporaceae</taxon>
        <taxon>Trametes</taxon>
    </lineage>
</organism>
<comment type="subcellular location">
    <subcellularLocation>
        <location evidence="1 7">Secreted</location>
        <location evidence="1 7">Cell wall</location>
    </subcellularLocation>
</comment>
<dbReference type="InterPro" id="IPR001338">
    <property type="entry name" value="Class_I_Hydrophobin"/>
</dbReference>